<accession>A0A6V6Z4F4</accession>
<keyword evidence="4" id="KW-1185">Reference proteome</keyword>
<sequence length="72" mass="7585">MKTQIITFGLLLATLSVASCKNNETPPEPVPVTTAAPAQPEATTHAAPAVAKDSVKPEEKGENEADEKNEKE</sequence>
<dbReference type="Proteomes" id="UP000530060">
    <property type="component" value="Unassembled WGS sequence"/>
</dbReference>
<protein>
    <submittedName>
        <fullName evidence="3">Uncharacterized protein</fullName>
    </submittedName>
</protein>
<evidence type="ECO:0000313" key="3">
    <source>
        <dbReference type="EMBL" id="CAD0006633.1"/>
    </source>
</evidence>
<dbReference type="PROSITE" id="PS51257">
    <property type="entry name" value="PROKAR_LIPOPROTEIN"/>
    <property type="match status" value="1"/>
</dbReference>
<dbReference type="EMBL" id="CAIJDP010000079">
    <property type="protein sequence ID" value="CAD0006633.1"/>
    <property type="molecule type" value="Genomic_DNA"/>
</dbReference>
<feature type="chain" id="PRO_5028203091" evidence="2">
    <location>
        <begin position="19"/>
        <end position="72"/>
    </location>
</feature>
<name>A0A6V6Z4F4_9FLAO</name>
<organism evidence="3 4">
    <name type="scientific">Flavobacterium salmonis</name>
    <dbReference type="NCBI Taxonomy" id="2654844"/>
    <lineage>
        <taxon>Bacteria</taxon>
        <taxon>Pseudomonadati</taxon>
        <taxon>Bacteroidota</taxon>
        <taxon>Flavobacteriia</taxon>
        <taxon>Flavobacteriales</taxon>
        <taxon>Flavobacteriaceae</taxon>
        <taxon>Flavobacterium</taxon>
    </lineage>
</organism>
<feature type="region of interest" description="Disordered" evidence="1">
    <location>
        <begin position="22"/>
        <end position="72"/>
    </location>
</feature>
<dbReference type="AlphaFoldDB" id="A0A6V6Z4F4"/>
<gene>
    <name evidence="3" type="ORF">FLAT13_03400</name>
</gene>
<feature type="signal peptide" evidence="2">
    <location>
        <begin position="1"/>
        <end position="18"/>
    </location>
</feature>
<reference evidence="3 4" key="1">
    <citation type="submission" date="2020-06" db="EMBL/GenBank/DDBJ databases">
        <authorList>
            <person name="Criscuolo A."/>
        </authorList>
    </citation>
    <scope>NUCLEOTIDE SEQUENCE [LARGE SCALE GENOMIC DNA]</scope>
    <source>
        <strain evidence="4">CIP 111411</strain>
    </source>
</reference>
<evidence type="ECO:0000256" key="2">
    <source>
        <dbReference type="SAM" id="SignalP"/>
    </source>
</evidence>
<feature type="compositionally biased region" description="Low complexity" evidence="1">
    <location>
        <begin position="31"/>
        <end position="49"/>
    </location>
</feature>
<feature type="compositionally biased region" description="Basic and acidic residues" evidence="1">
    <location>
        <begin position="53"/>
        <end position="72"/>
    </location>
</feature>
<dbReference type="RefSeq" id="WP_180909709.1">
    <property type="nucleotide sequence ID" value="NZ_CAIJDP010000079.1"/>
</dbReference>
<proteinExistence type="predicted"/>
<comment type="caution">
    <text evidence="3">The sequence shown here is derived from an EMBL/GenBank/DDBJ whole genome shotgun (WGS) entry which is preliminary data.</text>
</comment>
<evidence type="ECO:0000256" key="1">
    <source>
        <dbReference type="SAM" id="MobiDB-lite"/>
    </source>
</evidence>
<keyword evidence="2" id="KW-0732">Signal</keyword>
<evidence type="ECO:0000313" key="4">
    <source>
        <dbReference type="Proteomes" id="UP000530060"/>
    </source>
</evidence>